<proteinExistence type="predicted"/>
<reference evidence="1" key="1">
    <citation type="journal article" date="2020" name="Nature">
        <title>Giant virus diversity and host interactions through global metagenomics.</title>
        <authorList>
            <person name="Schulz F."/>
            <person name="Roux S."/>
            <person name="Paez-Espino D."/>
            <person name="Jungbluth S."/>
            <person name="Walsh D.A."/>
            <person name="Denef V.J."/>
            <person name="McMahon K.D."/>
            <person name="Konstantinidis K.T."/>
            <person name="Eloe-Fadrosh E.A."/>
            <person name="Kyrpides N.C."/>
            <person name="Woyke T."/>
        </authorList>
    </citation>
    <scope>NUCLEOTIDE SEQUENCE</scope>
    <source>
        <strain evidence="1">GVMAG-M-3300025890-48</strain>
    </source>
</reference>
<dbReference type="EMBL" id="MN740367">
    <property type="protein sequence ID" value="QHU02900.1"/>
    <property type="molecule type" value="Genomic_DNA"/>
</dbReference>
<dbReference type="AlphaFoldDB" id="A0A6C0JDH3"/>
<evidence type="ECO:0000313" key="1">
    <source>
        <dbReference type="EMBL" id="QHU02900.1"/>
    </source>
</evidence>
<accession>A0A6C0JDH3</accession>
<protein>
    <submittedName>
        <fullName evidence="1">Uncharacterized protein</fullName>
    </submittedName>
</protein>
<sequence>MASNLVNDSSDDDNDISLEEYYNKKSDYFKTIFSGLSQISPANQLKLRVTANGLKTSWYYFSGLQRKINNDNRSQVVDYINIKIGKYEKYYNAIINNITSSQDKYTIAGYVKAEKENIDLWIRGLDGLNAIYEGDTLHTDIITRLKNRFTDIKNKSIN</sequence>
<name>A0A6C0JDH3_9ZZZZ</name>
<organism evidence="1">
    <name type="scientific">viral metagenome</name>
    <dbReference type="NCBI Taxonomy" id="1070528"/>
    <lineage>
        <taxon>unclassified sequences</taxon>
        <taxon>metagenomes</taxon>
        <taxon>organismal metagenomes</taxon>
    </lineage>
</organism>